<keyword evidence="2" id="KW-1185">Reference proteome</keyword>
<dbReference type="CDD" id="cd10443">
    <property type="entry name" value="GIY-YIG_HE_Tlr8p_PBC-V_like"/>
    <property type="match status" value="1"/>
</dbReference>
<accession>A0A6M6JJZ5</accession>
<dbReference type="EMBL" id="CP053564">
    <property type="protein sequence ID" value="QJY46942.1"/>
    <property type="molecule type" value="Genomic_DNA"/>
</dbReference>
<evidence type="ECO:0000313" key="2">
    <source>
        <dbReference type="Proteomes" id="UP000505377"/>
    </source>
</evidence>
<organism evidence="1 2">
    <name type="scientific">Pseudonocardia broussonetiae</name>
    <dbReference type="NCBI Taxonomy" id="2736640"/>
    <lineage>
        <taxon>Bacteria</taxon>
        <taxon>Bacillati</taxon>
        <taxon>Actinomycetota</taxon>
        <taxon>Actinomycetes</taxon>
        <taxon>Pseudonocardiales</taxon>
        <taxon>Pseudonocardiaceae</taxon>
        <taxon>Pseudonocardia</taxon>
    </lineage>
</organism>
<dbReference type="RefSeq" id="WP_172158928.1">
    <property type="nucleotide sequence ID" value="NZ_CP053564.1"/>
</dbReference>
<gene>
    <name evidence="1" type="ORF">HOP40_14880</name>
</gene>
<sequence>MSVIYKITYPNGKIYVGQDRTDTLNYYGSADSRLIEQDFTREQQRDFTIRKEILWESATATHSEVTQREVALIRQLRSNDPAVGYNRWPRPATA</sequence>
<dbReference type="AlphaFoldDB" id="A0A6M6JJZ5"/>
<dbReference type="KEGG" id="pbro:HOP40_14880"/>
<proteinExistence type="predicted"/>
<evidence type="ECO:0000313" key="1">
    <source>
        <dbReference type="EMBL" id="QJY46942.1"/>
    </source>
</evidence>
<reference evidence="1 2" key="1">
    <citation type="submission" date="2020-05" db="EMBL/GenBank/DDBJ databases">
        <authorList>
            <person name="Mo P."/>
        </authorList>
    </citation>
    <scope>NUCLEOTIDE SEQUENCE [LARGE SCALE GENOMIC DNA]</scope>
    <source>
        <strain evidence="1 2">Gen01</strain>
    </source>
</reference>
<name>A0A6M6JJZ5_9PSEU</name>
<protein>
    <submittedName>
        <fullName evidence="1">GIY-YIG nuclease family protein</fullName>
    </submittedName>
</protein>
<dbReference type="Proteomes" id="UP000505377">
    <property type="component" value="Chromosome"/>
</dbReference>